<protein>
    <recommendedName>
        <fullName evidence="2">Regulatory protein zeste</fullName>
    </recommendedName>
</protein>
<keyword evidence="8" id="KW-1185">Reference proteome</keyword>
<keyword evidence="3" id="KW-0805">Transcription regulation</keyword>
<dbReference type="InterPro" id="IPR028002">
    <property type="entry name" value="Myb_DNA-bind_5"/>
</dbReference>
<sequence length="318" mass="36054">MVEPPDIRNFRNKGNKIMRLLHLGNKGNKIMRLLHLATTSSYFLVVSDRCNISFKMEKKFHTHDTHWLIFVDFMEKNSDFARGKFTGIEGKKKNRMLWDDLTNQLNSAGLGVRTREKWQKAWTDLKSKVKQKAATLKFLQQGTGGGEETHKPLTDIELRILGIFGSSCFEGTDNPERGVSRKRGIPSSSIPREAEMVVEENNSCSSSSVQTPTTIPSSSIPREAEMVVEENNSCSSSSVQTPTTIRKRRLSVENTPFSSKKKKMEDNVSEAVCIETIGLLHEIKEELQTFNTSFTRFNNLFKLFVDSYMSGQADNKKT</sequence>
<comment type="subunit">
    <text evidence="1">Self-associates forming complexes of several hundred monomers.</text>
</comment>
<dbReference type="Pfam" id="PF13873">
    <property type="entry name" value="Myb_DNA-bind_5"/>
    <property type="match status" value="1"/>
</dbReference>
<name>A0AAW1IRS4_POPJA</name>
<comment type="function">
    <text evidence="5">Involved in transvection phenomena (= synapsis-dependent gene expression), where the synaptic pairing of chromosomes carrying genes with which zeste interacts influences the expression of these genes. Zeste binds to DNA and stimulates transcription from a nearby promoter.</text>
</comment>
<feature type="domain" description="Myb/SANT-like DNA-binding" evidence="6">
    <location>
        <begin position="68"/>
        <end position="134"/>
    </location>
</feature>
<accession>A0AAW1IRS4</accession>
<evidence type="ECO:0000313" key="8">
    <source>
        <dbReference type="Proteomes" id="UP001458880"/>
    </source>
</evidence>
<reference evidence="7 8" key="1">
    <citation type="journal article" date="2024" name="BMC Genomics">
        <title>De novo assembly and annotation of Popillia japonica's genome with initial clues to its potential as an invasive pest.</title>
        <authorList>
            <person name="Cucini C."/>
            <person name="Boschi S."/>
            <person name="Funari R."/>
            <person name="Cardaioli E."/>
            <person name="Iannotti N."/>
            <person name="Marturano G."/>
            <person name="Paoli F."/>
            <person name="Bruttini M."/>
            <person name="Carapelli A."/>
            <person name="Frati F."/>
            <person name="Nardi F."/>
        </authorList>
    </citation>
    <scope>NUCLEOTIDE SEQUENCE [LARGE SCALE GENOMIC DNA]</scope>
    <source>
        <strain evidence="7">DMR45628</strain>
    </source>
</reference>
<dbReference type="Proteomes" id="UP001458880">
    <property type="component" value="Unassembled WGS sequence"/>
</dbReference>
<evidence type="ECO:0000256" key="3">
    <source>
        <dbReference type="ARBA" id="ARBA00023015"/>
    </source>
</evidence>
<comment type="caution">
    <text evidence="7">The sequence shown here is derived from an EMBL/GenBank/DDBJ whole genome shotgun (WGS) entry which is preliminary data.</text>
</comment>
<evidence type="ECO:0000256" key="5">
    <source>
        <dbReference type="ARBA" id="ARBA00025466"/>
    </source>
</evidence>
<organism evidence="7 8">
    <name type="scientific">Popillia japonica</name>
    <name type="common">Japanese beetle</name>
    <dbReference type="NCBI Taxonomy" id="7064"/>
    <lineage>
        <taxon>Eukaryota</taxon>
        <taxon>Metazoa</taxon>
        <taxon>Ecdysozoa</taxon>
        <taxon>Arthropoda</taxon>
        <taxon>Hexapoda</taxon>
        <taxon>Insecta</taxon>
        <taxon>Pterygota</taxon>
        <taxon>Neoptera</taxon>
        <taxon>Endopterygota</taxon>
        <taxon>Coleoptera</taxon>
        <taxon>Polyphaga</taxon>
        <taxon>Scarabaeiformia</taxon>
        <taxon>Scarabaeidae</taxon>
        <taxon>Rutelinae</taxon>
        <taxon>Popillia</taxon>
    </lineage>
</organism>
<evidence type="ECO:0000259" key="6">
    <source>
        <dbReference type="Pfam" id="PF13873"/>
    </source>
</evidence>
<evidence type="ECO:0000256" key="2">
    <source>
        <dbReference type="ARBA" id="ARBA00016807"/>
    </source>
</evidence>
<dbReference type="GO" id="GO:0005634">
    <property type="term" value="C:nucleus"/>
    <property type="evidence" value="ECO:0007669"/>
    <property type="project" value="TreeGrafter"/>
</dbReference>
<keyword evidence="4" id="KW-0804">Transcription</keyword>
<evidence type="ECO:0000256" key="1">
    <source>
        <dbReference type="ARBA" id="ARBA00011764"/>
    </source>
</evidence>
<dbReference type="PANTHER" id="PTHR23098">
    <property type="entry name" value="AGAP001331-PA-RELATED"/>
    <property type="match status" value="1"/>
</dbReference>
<dbReference type="AlphaFoldDB" id="A0AAW1IRS4"/>
<keyword evidence="7" id="KW-0238">DNA-binding</keyword>
<evidence type="ECO:0000313" key="7">
    <source>
        <dbReference type="EMBL" id="KAK9692618.1"/>
    </source>
</evidence>
<proteinExistence type="predicted"/>
<gene>
    <name evidence="7" type="ORF">QE152_g35039</name>
</gene>
<dbReference type="EMBL" id="JASPKY010000575">
    <property type="protein sequence ID" value="KAK9692618.1"/>
    <property type="molecule type" value="Genomic_DNA"/>
</dbReference>
<dbReference type="PANTHER" id="PTHR23098:SF16">
    <property type="entry name" value="REGULATORY PROTEIN ZESTE"/>
    <property type="match status" value="1"/>
</dbReference>
<dbReference type="GO" id="GO:0003677">
    <property type="term" value="F:DNA binding"/>
    <property type="evidence" value="ECO:0007669"/>
    <property type="project" value="UniProtKB-KW"/>
</dbReference>
<evidence type="ECO:0000256" key="4">
    <source>
        <dbReference type="ARBA" id="ARBA00023163"/>
    </source>
</evidence>